<feature type="transmembrane region" description="Helical" evidence="3">
    <location>
        <begin position="35"/>
        <end position="56"/>
    </location>
</feature>
<feature type="transmembrane region" description="Helical" evidence="3">
    <location>
        <begin position="141"/>
        <end position="160"/>
    </location>
</feature>
<comment type="subcellular location">
    <subcellularLocation>
        <location evidence="1">Plastid</location>
    </subcellularLocation>
</comment>
<sequence>MNRQCPVPKYQRPLTEYNDLKNSFTFSWTKEKSHLFGKTLTIFLIILVFFIYILSIDKHAQEKNEVTSFLQMIASALGIFNLWILRLYLAWKYIYDRLMNATVSYEESGWYDGQTWVKTNEVLIQDRLVGTYEVLPVMDRLRTVILTLTTVIFFITYINIQH</sequence>
<dbReference type="AlphaFoldDB" id="A0A679CAR9"/>
<keyword evidence="3" id="KW-1133">Transmembrane helix</keyword>
<keyword evidence="3" id="KW-0812">Transmembrane</keyword>
<gene>
    <name evidence="4" type="primary">ycf36</name>
    <name evidence="4" type="ORF">CcuCCAP97952_p027</name>
</gene>
<proteinExistence type="predicted"/>
<reference evidence="4" key="1">
    <citation type="journal article" date="2020" name="Genome Biol. Evol.">
        <title>Comparative plastid genomics of Cryptomonas species reveals fine-scale genomic responses to loss of photosynthesis.</title>
        <authorList>
            <person name="Tanifuji G."/>
            <person name="Kamikawa R."/>
            <person name="Moore C.E."/>
            <person name="Mills T."/>
            <person name="Onodera N.T."/>
            <person name="Kashiyama Y."/>
            <person name="Archibald J.M."/>
            <person name="Inagaki Y."/>
            <person name="Hashimoto T."/>
        </authorList>
    </citation>
    <scope>NUCLEOTIDE SEQUENCE</scope>
    <source>
        <strain evidence="4">CCAP979/52</strain>
    </source>
</reference>
<dbReference type="PANTHER" id="PTHR34214">
    <property type="match status" value="1"/>
</dbReference>
<keyword evidence="2 4" id="KW-0934">Plastid</keyword>
<feature type="transmembrane region" description="Helical" evidence="3">
    <location>
        <begin position="68"/>
        <end position="89"/>
    </location>
</feature>
<geneLocation type="plastid" evidence="4"/>
<evidence type="ECO:0000256" key="2">
    <source>
        <dbReference type="ARBA" id="ARBA00022640"/>
    </source>
</evidence>
<name>A0A679CAR9_9CRYP</name>
<dbReference type="GO" id="GO:0009536">
    <property type="term" value="C:plastid"/>
    <property type="evidence" value="ECO:0007669"/>
    <property type="project" value="UniProtKB-SubCell"/>
</dbReference>
<evidence type="ECO:0000313" key="4">
    <source>
        <dbReference type="EMBL" id="BBK20314.1"/>
    </source>
</evidence>
<evidence type="ECO:0000256" key="3">
    <source>
        <dbReference type="SAM" id="Phobius"/>
    </source>
</evidence>
<accession>A0A679CAR9</accession>
<evidence type="ECO:0000256" key="1">
    <source>
        <dbReference type="ARBA" id="ARBA00004474"/>
    </source>
</evidence>
<dbReference type="EMBL" id="LC484192">
    <property type="protein sequence ID" value="BBK20314.1"/>
    <property type="molecule type" value="Genomic_DNA"/>
</dbReference>
<dbReference type="Pfam" id="PF06799">
    <property type="entry name" value="CGLD27-like"/>
    <property type="match status" value="1"/>
</dbReference>
<protein>
    <submittedName>
        <fullName evidence="4">Ycf36 protein</fullName>
    </submittedName>
</protein>
<dbReference type="PANTHER" id="PTHR34214:SF3">
    <property type="entry name" value="PROTEIN CONSERVED IN THE GREEN LINEAGE AND DIATOMS 27, CHLOROPLASTIC"/>
    <property type="match status" value="1"/>
</dbReference>
<organism evidence="4">
    <name type="scientific">Cryptomonas curvata</name>
    <dbReference type="NCBI Taxonomy" id="233186"/>
    <lineage>
        <taxon>Eukaryota</taxon>
        <taxon>Cryptophyceae</taxon>
        <taxon>Cryptomonadales</taxon>
        <taxon>Cryptomonadaceae</taxon>
        <taxon>Cryptomonas</taxon>
    </lineage>
</organism>
<keyword evidence="3" id="KW-0472">Membrane</keyword>
<dbReference type="InterPro" id="IPR009631">
    <property type="entry name" value="CGLD27-like"/>
</dbReference>